<evidence type="ECO:0000256" key="17">
    <source>
        <dbReference type="ARBA" id="ARBA00022879"/>
    </source>
</evidence>
<keyword evidence="22" id="KW-1160">Virus entry into host cell</keyword>
<dbReference type="SUPFAM" id="SSF50939">
    <property type="entry name" value="Sialidases"/>
    <property type="match status" value="1"/>
</dbReference>
<keyword evidence="11" id="KW-0945">Host-virus interaction</keyword>
<comment type="function">
    <text evidence="3">Mediates the viral entry into the host cell together with fusion/F protein. Attaches the virus to sialic acid-containing cell receptors and thereby initiates infection. Binding of HN protein to the receptor induces a conformational change that allows the F protein to trigger virion/cell membranes fusion.</text>
</comment>
<dbReference type="PIRSF" id="PIRSF001072">
    <property type="entry name" value="Hemagglut-neuramid_paramyxoV"/>
    <property type="match status" value="1"/>
</dbReference>
<dbReference type="InterPro" id="IPR016285">
    <property type="entry name" value="Hemagglutn-neuramid"/>
</dbReference>
<evidence type="ECO:0000256" key="1">
    <source>
        <dbReference type="ARBA" id="ARBA00000427"/>
    </source>
</evidence>
<name>A0A1Q2HSY0_9MONO</name>
<evidence type="ECO:0000256" key="8">
    <source>
        <dbReference type="ARBA" id="ARBA00020643"/>
    </source>
</evidence>
<comment type="subcellular location">
    <subcellularLocation>
        <location evidence="5">Host cell membrane</location>
        <topology evidence="5">Single-pass type II membrane protein</topology>
    </subcellularLocation>
    <subcellularLocation>
        <location evidence="4">Virion membrane</location>
        <topology evidence="4">Single-pass type II membrane protein</topology>
    </subcellularLocation>
</comment>
<keyword evidence="13" id="KW-0378">Hydrolase</keyword>
<dbReference type="GO" id="GO:0004308">
    <property type="term" value="F:exo-alpha-sialidase activity"/>
    <property type="evidence" value="ECO:0007669"/>
    <property type="project" value="UniProtKB-EC"/>
</dbReference>
<evidence type="ECO:0000256" key="2">
    <source>
        <dbReference type="ARBA" id="ARBA00003028"/>
    </source>
</evidence>
<comment type="catalytic activity">
    <reaction evidence="1">
        <text>Hydrolysis of alpha-(2-&gt;3)-, alpha-(2-&gt;6)-, alpha-(2-&gt;8)- glycosidic linkages of terminal sialic acid residues in oligosaccharides, glycoproteins, glycolipids, colominic acid and synthetic substrates.</text>
        <dbReference type="EC" id="3.2.1.18"/>
    </reaction>
</comment>
<evidence type="ECO:0000256" key="11">
    <source>
        <dbReference type="ARBA" id="ARBA00022581"/>
    </source>
</evidence>
<keyword evidence="25" id="KW-1015">Disulfide bond</keyword>
<comment type="function">
    <text evidence="2">Neuraminidase activity ensures the efficient spread of the virus by dissociating the mature virions from the neuraminic acid containing glycoproteins.</text>
</comment>
<comment type="similarity">
    <text evidence="6 26">Belongs to the paramyxoviruses hemagglutinin-neuraminidase family.</text>
</comment>
<feature type="disulfide bond" evidence="25">
    <location>
        <begin position="539"/>
        <end position="550"/>
    </location>
</feature>
<dbReference type="InterPro" id="IPR036278">
    <property type="entry name" value="Sialidase_sf"/>
</dbReference>
<feature type="disulfide bond" evidence="25">
    <location>
        <begin position="240"/>
        <end position="253"/>
    </location>
</feature>
<evidence type="ECO:0000256" key="26">
    <source>
        <dbReference type="RuleBase" id="RU004216"/>
    </source>
</evidence>
<comment type="subunit">
    <text evidence="23">Homotetramer; composed of disulfide-linked homodimers. Interacts with F protein trimer. Interacts with host CG-1B; this interaction inhibits viral adsorption and replication rather than internalization.</text>
</comment>
<dbReference type="EMBL" id="HM755886">
    <property type="protein sequence ID" value="AQQ11605.1"/>
    <property type="molecule type" value="Viral_cRNA"/>
</dbReference>
<dbReference type="GO" id="GO:0019062">
    <property type="term" value="P:virion attachment to host cell"/>
    <property type="evidence" value="ECO:0007669"/>
    <property type="project" value="UniProtKB-KW"/>
</dbReference>
<feature type="disulfide bond" evidence="25">
    <location>
        <begin position="174"/>
        <end position="198"/>
    </location>
</feature>
<keyword evidence="14" id="KW-1161">Viral attachment to host cell</keyword>
<reference evidence="28" key="1">
    <citation type="journal article" date="2010" name="J. Virol.">
        <title>Evidence for a new avian paramyxovirus serotype 10 detected in rockhopper penguins from the Falkland Islands.</title>
        <authorList>
            <person name="Miller P.J."/>
            <person name="Afonso C.L."/>
            <person name="Spackman E."/>
            <person name="Scott M.A."/>
            <person name="Pedersen J.C."/>
            <person name="Senne D.A."/>
            <person name="Brown J.D."/>
            <person name="Fuller C.M."/>
            <person name="Uhart M.M."/>
            <person name="Karesh W.B."/>
            <person name="Brown I.H."/>
            <person name="Alexander D.J."/>
            <person name="Swayne D.E."/>
        </authorList>
    </citation>
    <scope>NUCLEOTIDE SEQUENCE</scope>
    <source>
        <strain evidence="28">APMV-10/penguin/Falkland_Islands/323/2007</strain>
    </source>
</reference>
<evidence type="ECO:0000256" key="12">
    <source>
        <dbReference type="ARBA" id="ARBA00022692"/>
    </source>
</evidence>
<evidence type="ECO:0000256" key="5">
    <source>
        <dbReference type="ARBA" id="ARBA00004336"/>
    </source>
</evidence>
<keyword evidence="12 27" id="KW-0812">Transmembrane</keyword>
<evidence type="ECO:0000256" key="24">
    <source>
        <dbReference type="PIRSR" id="PIRSR001072-1"/>
    </source>
</evidence>
<dbReference type="CDD" id="cd15469">
    <property type="entry name" value="HN"/>
    <property type="match status" value="1"/>
</dbReference>
<reference evidence="28" key="2">
    <citation type="journal article" date="2017" name="Genome Announc.">
        <title>Complete Genome Sequences of Four Avian Paramyxoviruses of Serotype 10 Isolated from Rockhopper Penguins on the Falkland Islands.</title>
        <authorList>
            <person name="Goraichuk I.V."/>
            <person name="Dimitrov K.M."/>
            <person name="Sharma P."/>
            <person name="Miller P.J."/>
            <person name="Swayne D.E."/>
            <person name="Suarez D.L."/>
            <person name="Afonso C.L."/>
        </authorList>
    </citation>
    <scope>NUCLEOTIDE SEQUENCE</scope>
    <source>
        <strain evidence="28">APMV-10/penguin/Falkland_Islands/323/2007</strain>
    </source>
</reference>
<evidence type="ECO:0000256" key="16">
    <source>
        <dbReference type="ARBA" id="ARBA00022870"/>
    </source>
</evidence>
<keyword evidence="21" id="KW-0325">Glycoprotein</keyword>
<dbReference type="EC" id="3.2.1.18" evidence="7"/>
<protein>
    <recommendedName>
        <fullName evidence="8">Hemagglutinin-neuraminidase</fullName>
        <ecNumber evidence="7">3.2.1.18</ecNumber>
    </recommendedName>
</protein>
<dbReference type="GO" id="GO:0020002">
    <property type="term" value="C:host cell plasma membrane"/>
    <property type="evidence" value="ECO:0007669"/>
    <property type="project" value="UniProtKB-SubCell"/>
</dbReference>
<evidence type="ECO:0000256" key="27">
    <source>
        <dbReference type="SAM" id="Phobius"/>
    </source>
</evidence>
<keyword evidence="16" id="KW-1043">Host membrane</keyword>
<organism evidence="28">
    <name type="scientific">Metaavulavirus falklandense</name>
    <dbReference type="NCBI Taxonomy" id="2560309"/>
    <lineage>
        <taxon>Viruses</taxon>
        <taxon>Riboviria</taxon>
        <taxon>Orthornavirae</taxon>
        <taxon>Negarnaviricota</taxon>
        <taxon>Haploviricotina</taxon>
        <taxon>Monjiviricetes</taxon>
        <taxon>Mononegavirales</taxon>
        <taxon>Paramyxoviridae</taxon>
        <taxon>Avulavirinae</taxon>
        <taxon>Metaavulavirus</taxon>
    </lineage>
</organism>
<sequence>MDSSQMNILDAMDRESSKRTWRGVFRVTTIIMVVTCVVLSAITLSKVAHPQGFDTNELGNGIVDRVSDKITEALTVPNNQIGEIFKIVALDLPVLVSSSQQAIAGQIGMLAESINSILSQNGSASTILSSSPEYAGGIGVPLFSNKLTNGTVIKPITLIEHPSFIPGPTTIGGCTRIPTFHMASSHWCYSHNIIEKGCKDSGISSMYISLGVLQVLKKGTPVFLVTASAVLSDDRNRKSCSIISSRFGCEILCSLVTEAESDDYKSDTPTGMVHGRLYFNGTYREGLVDTETIFRDFSANYPGVGSGEIVEGHIHFPIYGGVKQNTGLYNSLTPYWLDAKNKYDYCKLPYTNQTIQNSYKPPFIHGRFWAQGILSCELDLFNLGNCNLKIIRSDKVMMGAESRLMLVGSKLLMYQRASSWWPLGITQEIDIAELHSSNTTILREVKPILSSKFPRPSYQPNYCTKPSVCPAVCVTGVYTDMWPISITGNISDYAWISHYLDAPTSRQQPRIGIANQYFWIHQTTIFPTNTQSSYSTTTCFRNQVRSRMFCLSIAEFADGVFGEFRIVPLLYELRV</sequence>
<evidence type="ECO:0000256" key="13">
    <source>
        <dbReference type="ARBA" id="ARBA00022801"/>
    </source>
</evidence>
<evidence type="ECO:0000256" key="22">
    <source>
        <dbReference type="ARBA" id="ARBA00023296"/>
    </source>
</evidence>
<keyword evidence="10 26" id="KW-0348">Hemagglutinin</keyword>
<evidence type="ECO:0000313" key="28">
    <source>
        <dbReference type="EMBL" id="AQQ11605.1"/>
    </source>
</evidence>
<dbReference type="GO" id="GO:0046789">
    <property type="term" value="F:host cell surface receptor binding"/>
    <property type="evidence" value="ECO:0007669"/>
    <property type="project" value="InterPro"/>
</dbReference>
<evidence type="ECO:0000256" key="4">
    <source>
        <dbReference type="ARBA" id="ARBA00004208"/>
    </source>
</evidence>
<feature type="disulfide bond" evidence="25">
    <location>
        <begin position="463"/>
        <end position="473"/>
    </location>
</feature>
<evidence type="ECO:0000256" key="25">
    <source>
        <dbReference type="PIRSR" id="PIRSR001072-2"/>
    </source>
</evidence>
<evidence type="ECO:0000256" key="21">
    <source>
        <dbReference type="ARBA" id="ARBA00023180"/>
    </source>
</evidence>
<feature type="transmembrane region" description="Helical" evidence="27">
    <location>
        <begin position="24"/>
        <end position="44"/>
    </location>
</feature>
<keyword evidence="17 26" id="KW-0261">Viral envelope protein</keyword>
<keyword evidence="20 27" id="KW-0472">Membrane</keyword>
<proteinExistence type="inferred from homology"/>
<evidence type="ECO:0000256" key="7">
    <source>
        <dbReference type="ARBA" id="ARBA00012733"/>
    </source>
</evidence>
<evidence type="ECO:0000256" key="19">
    <source>
        <dbReference type="ARBA" id="ARBA00022989"/>
    </source>
</evidence>
<keyword evidence="19 27" id="KW-1133">Transmembrane helix</keyword>
<dbReference type="Gene3D" id="2.120.10.10">
    <property type="match status" value="1"/>
</dbReference>
<evidence type="ECO:0000256" key="9">
    <source>
        <dbReference type="ARBA" id="ARBA00022511"/>
    </source>
</evidence>
<feature type="disulfide bond" evidence="25">
    <location>
        <begin position="188"/>
        <end position="249"/>
    </location>
</feature>
<keyword evidence="9" id="KW-1032">Host cell membrane</keyword>
<dbReference type="Pfam" id="PF00423">
    <property type="entry name" value="HN"/>
    <property type="match status" value="1"/>
</dbReference>
<evidence type="ECO:0000256" key="6">
    <source>
        <dbReference type="ARBA" id="ARBA00007701"/>
    </source>
</evidence>
<dbReference type="InterPro" id="IPR000665">
    <property type="entry name" value="Hemagglutn/HN"/>
</dbReference>
<dbReference type="GO" id="GO:0019031">
    <property type="term" value="C:viral envelope"/>
    <property type="evidence" value="ECO:0007669"/>
    <property type="project" value="UniProtKB-KW"/>
</dbReference>
<dbReference type="GO" id="GO:0046718">
    <property type="term" value="P:symbiont entry into host cell"/>
    <property type="evidence" value="ECO:0007669"/>
    <property type="project" value="UniProtKB-KW"/>
</dbReference>
<evidence type="ECO:0000256" key="3">
    <source>
        <dbReference type="ARBA" id="ARBA00003736"/>
    </source>
</evidence>
<feature type="disulfide bond" evidence="25">
    <location>
        <begin position="376"/>
        <end position="386"/>
    </location>
</feature>
<evidence type="ECO:0000256" key="10">
    <source>
        <dbReference type="ARBA" id="ARBA00022546"/>
    </source>
</evidence>
<evidence type="ECO:0000256" key="18">
    <source>
        <dbReference type="ARBA" id="ARBA00022968"/>
    </source>
</evidence>
<accession>A0A1Q2HSY0</accession>
<evidence type="ECO:0000256" key="14">
    <source>
        <dbReference type="ARBA" id="ARBA00022804"/>
    </source>
</evidence>
<keyword evidence="15" id="KW-0946">Virion</keyword>
<evidence type="ECO:0000256" key="15">
    <source>
        <dbReference type="ARBA" id="ARBA00022844"/>
    </source>
</evidence>
<dbReference type="GO" id="GO:0055036">
    <property type="term" value="C:virion membrane"/>
    <property type="evidence" value="ECO:0007669"/>
    <property type="project" value="UniProtKB-SubCell"/>
</dbReference>
<evidence type="ECO:0000256" key="20">
    <source>
        <dbReference type="ARBA" id="ARBA00023136"/>
    </source>
</evidence>
<feature type="glycosylation site" description="N-linked (GlcNAc...) asparagine; by host" evidence="24">
    <location>
        <position position="280"/>
    </location>
</feature>
<evidence type="ECO:0000256" key="23">
    <source>
        <dbReference type="ARBA" id="ARBA00066270"/>
    </source>
</evidence>
<keyword evidence="18" id="KW-0735">Signal-anchor</keyword>